<name>T0Q6B2_SAPDV</name>
<dbReference type="GO" id="GO:0031267">
    <property type="term" value="F:small GTPase binding"/>
    <property type="evidence" value="ECO:0007669"/>
    <property type="project" value="TreeGrafter"/>
</dbReference>
<feature type="region of interest" description="Disordered" evidence="5">
    <location>
        <begin position="179"/>
        <end position="213"/>
    </location>
</feature>
<sequence length="933" mass="101211">MANEKEGRISGDPKLKKQHEVSCKVALRKTDMATTTAETTADFNDLTEVIDSLESPTHANHERDHAEADHHGHDGADHDDNDVEHADDEAANAGALDESYDEHEHDVEVTTEEGENLANGSVDYAEEHSEHPDDLTDDHVDEHVEECEAEPSHDEAIEEPVHHVEEPVKAPVSEVHVLPPAAPTSIPKTATKAVAKTSPSRLRKPMAKSPVEKPATKLVKAAPKEKLTAKPAKTVQPRLSLQSRQSIGTKTTEEIKPRSMLLRLPRAAYDALFAQCPLASLKQMAGVNVEMYNAVHSQHGYWIKESADVPAYVPTLLGGADAKTAAKWSEVKAHLQALDIAQTVKLEDLRVLRNYRTAPPGVLLLSKAIVQLMRFAPPRAGMDDKAANGDWSAIKTVFLDLKLIVRTLRIAADRVANRHPLPFTAKKMDDLLAISHSPEMDEAKFKRTCSGLLPTLDATRRILACLNVLAREIELTAFAKHQLQHAEAEDVAAAAVEAIIAKLEAAPQPAPEKSPSPSPTATELKAKARAKPVSTIPRVAAKAKTPPSVDTSVKPAVAKSLTPKTAPVRAAVKRPSTGPSGIAAPKGRSSDDASSTSSSNGGTQVKRLSDAKPMVKPASRVSKPITKPTTTTSSRVKAAPIAAPTLKRTLSASGDSMATLRADLVASSEELLKSTTDLKEKMAQVAALEASLATVEGALADAENDVTALNAELEQKSKDLEARQATVLEMQCIQETLSFRVTEMTQRDSEQATTIAQLETEKKYLQAQLQDALARVEAAEADVEEKHALVEEKETEHQKWEQAVRDQLAHEAQMEKYDLQKELAELQAAMTSLRGEHELELAGKQARIDQAEAEKKTFADELASSERRASMIHEERQQLTVSLQAAQAEALRLQATIAEQEAELAKEKKRAAAADSAYNESLKMRSEDVATLD</sequence>
<evidence type="ECO:0000313" key="7">
    <source>
        <dbReference type="Proteomes" id="UP000030762"/>
    </source>
</evidence>
<comment type="subcellular location">
    <subcellularLocation>
        <location evidence="1">Golgi apparatus</location>
    </subcellularLocation>
</comment>
<organism evidence="6 7">
    <name type="scientific">Saprolegnia diclina (strain VS20)</name>
    <dbReference type="NCBI Taxonomy" id="1156394"/>
    <lineage>
        <taxon>Eukaryota</taxon>
        <taxon>Sar</taxon>
        <taxon>Stramenopiles</taxon>
        <taxon>Oomycota</taxon>
        <taxon>Saprolegniomycetes</taxon>
        <taxon>Saprolegniales</taxon>
        <taxon>Saprolegniaceae</taxon>
        <taxon>Saprolegnia</taxon>
    </lineage>
</organism>
<keyword evidence="3 4" id="KW-0175">Coiled coil</keyword>
<dbReference type="AlphaFoldDB" id="T0Q6B2"/>
<feature type="region of interest" description="Disordered" evidence="5">
    <location>
        <begin position="911"/>
        <end position="933"/>
    </location>
</feature>
<dbReference type="OMA" id="ERRASMI"/>
<dbReference type="PANTHER" id="PTHR18921:SF2">
    <property type="entry name" value="THYROID RECEPTOR-INTERACTING PROTEIN 11"/>
    <property type="match status" value="1"/>
</dbReference>
<protein>
    <submittedName>
        <fullName evidence="6">Uncharacterized protein</fullName>
    </submittedName>
</protein>
<feature type="region of interest" description="Disordered" evidence="5">
    <location>
        <begin position="506"/>
        <end position="640"/>
    </location>
</feature>
<dbReference type="InParanoid" id="T0Q6B2"/>
<dbReference type="RefSeq" id="XP_008617609.1">
    <property type="nucleotide sequence ID" value="XM_008619387.1"/>
</dbReference>
<feature type="compositionally biased region" description="Basic and acidic residues" evidence="5">
    <location>
        <begin position="1"/>
        <end position="22"/>
    </location>
</feature>
<dbReference type="STRING" id="1156394.T0Q6B2"/>
<reference evidence="6 7" key="1">
    <citation type="submission" date="2012-04" db="EMBL/GenBank/DDBJ databases">
        <title>The Genome Sequence of Saprolegnia declina VS20.</title>
        <authorList>
            <consortium name="The Broad Institute Genome Sequencing Platform"/>
            <person name="Russ C."/>
            <person name="Nusbaum C."/>
            <person name="Tyler B."/>
            <person name="van West P."/>
            <person name="Dieguez-Uribeondo J."/>
            <person name="de Bruijn I."/>
            <person name="Tripathy S."/>
            <person name="Jiang R."/>
            <person name="Young S.K."/>
            <person name="Zeng Q."/>
            <person name="Gargeya S."/>
            <person name="Fitzgerald M."/>
            <person name="Haas B."/>
            <person name="Abouelleil A."/>
            <person name="Alvarado L."/>
            <person name="Arachchi H.M."/>
            <person name="Berlin A."/>
            <person name="Chapman S.B."/>
            <person name="Goldberg J."/>
            <person name="Griggs A."/>
            <person name="Gujja S."/>
            <person name="Hansen M."/>
            <person name="Howarth C."/>
            <person name="Imamovic A."/>
            <person name="Larimer J."/>
            <person name="McCowen C."/>
            <person name="Montmayeur A."/>
            <person name="Murphy C."/>
            <person name="Neiman D."/>
            <person name="Pearson M."/>
            <person name="Priest M."/>
            <person name="Roberts A."/>
            <person name="Saif S."/>
            <person name="Shea T."/>
            <person name="Sisk P."/>
            <person name="Sykes S."/>
            <person name="Wortman J."/>
            <person name="Nusbaum C."/>
            <person name="Birren B."/>
        </authorList>
    </citation>
    <scope>NUCLEOTIDE SEQUENCE [LARGE SCALE GENOMIC DNA]</scope>
    <source>
        <strain evidence="6 7">VS20</strain>
    </source>
</reference>
<feature type="compositionally biased region" description="Low complexity" evidence="5">
    <location>
        <begin position="622"/>
        <end position="634"/>
    </location>
</feature>
<dbReference type="GO" id="GO:0006888">
    <property type="term" value="P:endoplasmic reticulum to Golgi vesicle-mediated transport"/>
    <property type="evidence" value="ECO:0007669"/>
    <property type="project" value="TreeGrafter"/>
</dbReference>
<gene>
    <name evidence="6" type="ORF">SDRG_13307</name>
</gene>
<feature type="compositionally biased region" description="Basic and acidic residues" evidence="5">
    <location>
        <begin position="922"/>
        <end position="933"/>
    </location>
</feature>
<dbReference type="GO" id="GO:0005794">
    <property type="term" value="C:Golgi apparatus"/>
    <property type="evidence" value="ECO:0007669"/>
    <property type="project" value="UniProtKB-SubCell"/>
</dbReference>
<dbReference type="OrthoDB" id="76813at2759"/>
<evidence type="ECO:0000256" key="1">
    <source>
        <dbReference type="ARBA" id="ARBA00004555"/>
    </source>
</evidence>
<dbReference type="PANTHER" id="PTHR18921">
    <property type="entry name" value="MYOSIN HEAVY CHAIN - RELATED"/>
    <property type="match status" value="1"/>
</dbReference>
<feature type="region of interest" description="Disordered" evidence="5">
    <location>
        <begin position="1"/>
        <end position="137"/>
    </location>
</feature>
<dbReference type="Proteomes" id="UP000030762">
    <property type="component" value="Unassembled WGS sequence"/>
</dbReference>
<feature type="compositionally biased region" description="Acidic residues" evidence="5">
    <location>
        <begin position="79"/>
        <end position="90"/>
    </location>
</feature>
<accession>T0Q6B2</accession>
<keyword evidence="7" id="KW-1185">Reference proteome</keyword>
<evidence type="ECO:0000256" key="2">
    <source>
        <dbReference type="ARBA" id="ARBA00023034"/>
    </source>
</evidence>
<evidence type="ECO:0000256" key="5">
    <source>
        <dbReference type="SAM" id="MobiDB-lite"/>
    </source>
</evidence>
<dbReference type="GeneID" id="19954034"/>
<feature type="compositionally biased region" description="Basic and acidic residues" evidence="5">
    <location>
        <begin position="125"/>
        <end position="137"/>
    </location>
</feature>
<evidence type="ECO:0000256" key="4">
    <source>
        <dbReference type="SAM" id="Coils"/>
    </source>
</evidence>
<proteinExistence type="predicted"/>
<dbReference type="VEuPathDB" id="FungiDB:SDRG_13307"/>
<feature type="compositionally biased region" description="Basic and acidic residues" evidence="5">
    <location>
        <begin position="59"/>
        <end position="78"/>
    </location>
</feature>
<feature type="compositionally biased region" description="Pro residues" evidence="5">
    <location>
        <begin position="508"/>
        <end position="518"/>
    </location>
</feature>
<keyword evidence="2" id="KW-0333">Golgi apparatus</keyword>
<dbReference type="EMBL" id="JH767189">
    <property type="protein sequence ID" value="EQC28970.1"/>
    <property type="molecule type" value="Genomic_DNA"/>
</dbReference>
<feature type="coiled-coil region" evidence="4">
    <location>
        <begin position="685"/>
        <end position="730"/>
    </location>
</feature>
<dbReference type="GO" id="GO:0007030">
    <property type="term" value="P:Golgi organization"/>
    <property type="evidence" value="ECO:0007669"/>
    <property type="project" value="TreeGrafter"/>
</dbReference>
<evidence type="ECO:0000313" key="6">
    <source>
        <dbReference type="EMBL" id="EQC28970.1"/>
    </source>
</evidence>
<evidence type="ECO:0000256" key="3">
    <source>
        <dbReference type="ARBA" id="ARBA00023054"/>
    </source>
</evidence>